<dbReference type="GO" id="GO:0005524">
    <property type="term" value="F:ATP binding"/>
    <property type="evidence" value="ECO:0007669"/>
    <property type="project" value="UniProtKB-UniRule"/>
</dbReference>
<dbReference type="PANTHER" id="PTHR42961">
    <property type="entry name" value="IRON-SULFUR PROTEIN NUBPL"/>
    <property type="match status" value="1"/>
</dbReference>
<dbReference type="CDD" id="cd02037">
    <property type="entry name" value="Mrp_NBP35"/>
    <property type="match status" value="1"/>
</dbReference>
<dbReference type="InterPro" id="IPR027417">
    <property type="entry name" value="P-loop_NTPase"/>
</dbReference>
<evidence type="ECO:0000256" key="5">
    <source>
        <dbReference type="ARBA" id="ARBA00023014"/>
    </source>
</evidence>
<sequence length="297" mass="31937">MKTYDDLATDGGSNIIGQVVSQREKLRSRLDQIKHKVALLSGKGGVGKSSLTANVAACLAMQGHKVGILDADLNGPSIAKLLGVPNDVKLNVEEDGVQPGEGSLGIKIMSMDMLLPSADAPVMWTEGKDATAVWVSTMECTALRELLTDTKWGELDYLLIDMPPGSDRMDNIRDLVPELAGVVEITIPSNASQHIVTKSITKNTSLGVPIIGLVENMATYVCPHCNEEGELFEGEDTEELAKKKGVTFLGRVPFDTRISRRTDSGSLFYSEFKDSPTGKAISGVVDKILKFIETGSK</sequence>
<dbReference type="GO" id="GO:0016887">
    <property type="term" value="F:ATP hydrolysis activity"/>
    <property type="evidence" value="ECO:0007669"/>
    <property type="project" value="UniProtKB-UniRule"/>
</dbReference>
<protein>
    <recommendedName>
        <fullName evidence="6">Iron-sulfur cluster carrier protein</fullName>
    </recommendedName>
</protein>
<dbReference type="AlphaFoldDB" id="A0A7T0G1T1"/>
<evidence type="ECO:0000256" key="6">
    <source>
        <dbReference type="HAMAP-Rule" id="MF_02040"/>
    </source>
</evidence>
<dbReference type="KEGG" id="nli:G3M70_15540"/>
<name>A0A7T0G1T1_9BACT</name>
<proteinExistence type="inferred from homology"/>
<evidence type="ECO:0000256" key="1">
    <source>
        <dbReference type="ARBA" id="ARBA00022723"/>
    </source>
</evidence>
<dbReference type="Pfam" id="PF10609">
    <property type="entry name" value="ParA"/>
    <property type="match status" value="1"/>
</dbReference>
<comment type="subunit">
    <text evidence="6">Homodimer.</text>
</comment>
<organism evidence="7 8">
    <name type="scientific">Candidatus Nitronauta litoralis</name>
    <dbReference type="NCBI Taxonomy" id="2705533"/>
    <lineage>
        <taxon>Bacteria</taxon>
        <taxon>Pseudomonadati</taxon>
        <taxon>Nitrospinota/Tectimicrobiota group</taxon>
        <taxon>Nitrospinota</taxon>
        <taxon>Nitrospinia</taxon>
        <taxon>Nitrospinales</taxon>
        <taxon>Nitrospinaceae</taxon>
        <taxon>Candidatus Nitronauta</taxon>
    </lineage>
</organism>
<keyword evidence="5 6" id="KW-0411">Iron-sulfur</keyword>
<dbReference type="HAMAP" id="MF_02040">
    <property type="entry name" value="Mrp_NBP35"/>
    <property type="match status" value="1"/>
</dbReference>
<evidence type="ECO:0000313" key="7">
    <source>
        <dbReference type="EMBL" id="QPJ63211.1"/>
    </source>
</evidence>
<comment type="similarity">
    <text evidence="6">Belongs to the Mrp/NBP35 ATP-binding proteins family.</text>
</comment>
<dbReference type="GO" id="GO:0016226">
    <property type="term" value="P:iron-sulfur cluster assembly"/>
    <property type="evidence" value="ECO:0007669"/>
    <property type="project" value="InterPro"/>
</dbReference>
<dbReference type="GO" id="GO:0140663">
    <property type="term" value="F:ATP-dependent FeS chaperone activity"/>
    <property type="evidence" value="ECO:0007669"/>
    <property type="project" value="InterPro"/>
</dbReference>
<keyword evidence="2 6" id="KW-0547">Nucleotide-binding</keyword>
<dbReference type="PANTHER" id="PTHR42961:SF2">
    <property type="entry name" value="IRON-SULFUR PROTEIN NUBPL"/>
    <property type="match status" value="1"/>
</dbReference>
<evidence type="ECO:0000256" key="4">
    <source>
        <dbReference type="ARBA" id="ARBA00023004"/>
    </source>
</evidence>
<dbReference type="EMBL" id="CP048685">
    <property type="protein sequence ID" value="QPJ63211.1"/>
    <property type="molecule type" value="Genomic_DNA"/>
</dbReference>
<evidence type="ECO:0000256" key="2">
    <source>
        <dbReference type="ARBA" id="ARBA00022741"/>
    </source>
</evidence>
<dbReference type="Proteomes" id="UP000594688">
    <property type="component" value="Chromosome"/>
</dbReference>
<comment type="function">
    <text evidence="6">Binds and transfers iron-sulfur (Fe-S) clusters to target apoproteins. Can hydrolyze ATP.</text>
</comment>
<dbReference type="InterPro" id="IPR033756">
    <property type="entry name" value="YlxH/NBP35"/>
</dbReference>
<dbReference type="InterPro" id="IPR044304">
    <property type="entry name" value="NUBPL-like"/>
</dbReference>
<keyword evidence="3 6" id="KW-0067">ATP-binding</keyword>
<feature type="binding site" evidence="6">
    <location>
        <begin position="42"/>
        <end position="49"/>
    </location>
    <ligand>
        <name>ATP</name>
        <dbReference type="ChEBI" id="CHEBI:30616"/>
    </ligand>
</feature>
<gene>
    <name evidence="7" type="ORF">G3M70_15540</name>
</gene>
<dbReference type="InterPro" id="IPR019591">
    <property type="entry name" value="Mrp/NBP35_ATP-bd"/>
</dbReference>
<keyword evidence="1 6" id="KW-0479">Metal-binding</keyword>
<accession>A0A7T0G1T1</accession>
<evidence type="ECO:0000256" key="3">
    <source>
        <dbReference type="ARBA" id="ARBA00022840"/>
    </source>
</evidence>
<dbReference type="Gene3D" id="3.40.50.300">
    <property type="entry name" value="P-loop containing nucleotide triphosphate hydrolases"/>
    <property type="match status" value="1"/>
</dbReference>
<reference evidence="7 8" key="1">
    <citation type="submission" date="2020-02" db="EMBL/GenBank/DDBJ databases">
        <title>Genomic and physiological characterization of two novel Nitrospinaceae genera.</title>
        <authorList>
            <person name="Mueller A.J."/>
            <person name="Jung M.-Y."/>
            <person name="Strachan C.R."/>
            <person name="Herbold C.W."/>
            <person name="Kirkegaard R.H."/>
            <person name="Daims H."/>
        </authorList>
    </citation>
    <scope>NUCLEOTIDE SEQUENCE [LARGE SCALE GENOMIC DNA]</scope>
    <source>
        <strain evidence="7">EB</strain>
    </source>
</reference>
<dbReference type="GO" id="GO:0051539">
    <property type="term" value="F:4 iron, 4 sulfur cluster binding"/>
    <property type="evidence" value="ECO:0007669"/>
    <property type="project" value="TreeGrafter"/>
</dbReference>
<dbReference type="GO" id="GO:0046872">
    <property type="term" value="F:metal ion binding"/>
    <property type="evidence" value="ECO:0007669"/>
    <property type="project" value="UniProtKB-KW"/>
</dbReference>
<keyword evidence="4 6" id="KW-0408">Iron</keyword>
<dbReference type="SUPFAM" id="SSF52540">
    <property type="entry name" value="P-loop containing nucleoside triphosphate hydrolases"/>
    <property type="match status" value="1"/>
</dbReference>
<evidence type="ECO:0000313" key="8">
    <source>
        <dbReference type="Proteomes" id="UP000594688"/>
    </source>
</evidence>
<keyword evidence="6" id="KW-0378">Hydrolase</keyword>